<dbReference type="InterPro" id="IPR020033">
    <property type="entry name" value="PyrdxlP-dep_transferase_arc"/>
</dbReference>
<feature type="domain" description="UPF0425" evidence="4">
    <location>
        <begin position="291"/>
        <end position="366"/>
    </location>
</feature>
<proteinExistence type="predicted"/>
<name>A0A162FBU5_9EURY</name>
<accession>A0A162FBU5</accession>
<dbReference type="InterPro" id="IPR018319">
    <property type="entry name" value="SelA-like"/>
</dbReference>
<dbReference type="InterPro" id="IPR055177">
    <property type="entry name" value="UPF0425_MJ0158-like_C"/>
</dbReference>
<evidence type="ECO:0000256" key="2">
    <source>
        <dbReference type="ARBA" id="ARBA00022898"/>
    </source>
</evidence>
<comment type="cofactor">
    <cofactor evidence="1 3">
        <name>pyridoxal 5'-phosphate</name>
        <dbReference type="ChEBI" id="CHEBI:597326"/>
    </cofactor>
</comment>
<protein>
    <submittedName>
        <fullName evidence="5">L-seryl-tRNA(Sec) selenium transferase</fullName>
        <ecNumber evidence="5">2.9.1.1</ecNumber>
    </submittedName>
</protein>
<evidence type="ECO:0000313" key="5">
    <source>
        <dbReference type="EMBL" id="KZX10715.1"/>
    </source>
</evidence>
<dbReference type="GO" id="GO:0004125">
    <property type="term" value="F:L-seryl-tRNA(Sec) selenium transferase activity"/>
    <property type="evidence" value="ECO:0007669"/>
    <property type="project" value="UniProtKB-EC"/>
</dbReference>
<dbReference type="AlphaFoldDB" id="A0A162FBU5"/>
<gene>
    <name evidence="5" type="primary">selA</name>
    <name evidence="5" type="ORF">MBFIL_16270</name>
</gene>
<keyword evidence="6" id="KW-1185">Reference proteome</keyword>
<dbReference type="Gene3D" id="3.90.1150.70">
    <property type="match status" value="1"/>
</dbReference>
<organism evidence="5 6">
    <name type="scientific">Methanobrevibacter filiformis</name>
    <dbReference type="NCBI Taxonomy" id="55758"/>
    <lineage>
        <taxon>Archaea</taxon>
        <taxon>Methanobacteriati</taxon>
        <taxon>Methanobacteriota</taxon>
        <taxon>Methanomada group</taxon>
        <taxon>Methanobacteria</taxon>
        <taxon>Methanobacteriales</taxon>
        <taxon>Methanobacteriaceae</taxon>
        <taxon>Methanobrevibacter</taxon>
    </lineage>
</organism>
<feature type="modified residue" description="N6-(pyridoxal phosphate)lysine" evidence="3">
    <location>
        <position position="215"/>
    </location>
</feature>
<comment type="caution">
    <text evidence="5">The sequence shown here is derived from an EMBL/GenBank/DDBJ whole genome shotgun (WGS) entry which is preliminary data.</text>
</comment>
<evidence type="ECO:0000256" key="1">
    <source>
        <dbReference type="ARBA" id="ARBA00001933"/>
    </source>
</evidence>
<evidence type="ECO:0000313" key="6">
    <source>
        <dbReference type="Proteomes" id="UP000077066"/>
    </source>
</evidence>
<dbReference type="PATRIC" id="fig|55758.3.peg.1836"/>
<dbReference type="Pfam" id="PF03841">
    <property type="entry name" value="SelA"/>
    <property type="match status" value="1"/>
</dbReference>
<keyword evidence="2 3" id="KW-0663">Pyridoxal phosphate</keyword>
<sequence length="397" mass="44131">MLKVDIMLIKNSQDEVKKRESSFKIIKSILNEKGRRDLYDLTGLSGGFIASENDLNLLETYVGPAIFEEELETLGKEHLGGEKVLAVNRTSSGILATILSLVCENSYIIHYLPEFPAHPSITRSAKLIGANYIEFDNLDDFHIPENTSLIIITGSTMDHKVIDEDIFKEVINRAKMRKIPVFVDDASGARLRTILFNQKKAIDLGADLVVTSTDKLMFGPRGGLMAGKKELINKIKSKAHQFGLEAQPPSILAMVNGLKSFNGENIKNSIEKKQELINLLNNKSSGTLGNVFEETPTGVMISEESLKNELKSHRLLDNISSKDCCFLLAMNLLKNEGIITIPAVSMPGASPTIRFDLSSHDCEKLKMETLADKIFNSFNSFLEIVNDYDKSEELLFS</sequence>
<dbReference type="STRING" id="55758.MBFIL_16270"/>
<dbReference type="Proteomes" id="UP000077066">
    <property type="component" value="Unassembled WGS sequence"/>
</dbReference>
<dbReference type="InterPro" id="IPR015421">
    <property type="entry name" value="PyrdxlP-dep_Trfase_major"/>
</dbReference>
<evidence type="ECO:0000256" key="3">
    <source>
        <dbReference type="PIRSR" id="PIRSR618319-50"/>
    </source>
</evidence>
<dbReference type="PANTHER" id="PTHR32328">
    <property type="entry name" value="L-SERYL-TRNA(SEC) SELENIUM TRANSFERASE"/>
    <property type="match status" value="1"/>
</dbReference>
<dbReference type="Pfam" id="PF22583">
    <property type="entry name" value="UPF0425_C"/>
    <property type="match status" value="1"/>
</dbReference>
<dbReference type="Gene3D" id="3.40.640.10">
    <property type="entry name" value="Type I PLP-dependent aspartate aminotransferase-like (Major domain)"/>
    <property type="match status" value="1"/>
</dbReference>
<evidence type="ECO:0000259" key="4">
    <source>
        <dbReference type="Pfam" id="PF22583"/>
    </source>
</evidence>
<dbReference type="SUPFAM" id="SSF53383">
    <property type="entry name" value="PLP-dependent transferases"/>
    <property type="match status" value="1"/>
</dbReference>
<dbReference type="InterPro" id="IPR015424">
    <property type="entry name" value="PyrdxlP-dep_Trfase"/>
</dbReference>
<dbReference type="EC" id="2.9.1.1" evidence="5"/>
<reference evidence="5 6" key="1">
    <citation type="submission" date="2016-04" db="EMBL/GenBank/DDBJ databases">
        <title>Genome sequence of Methanobrevibacter filiformis DSM 11501.</title>
        <authorList>
            <person name="Poehlein A."/>
            <person name="Seedorf H."/>
            <person name="Daniel R."/>
        </authorList>
    </citation>
    <scope>NUCLEOTIDE SEQUENCE [LARGE SCALE GENOMIC DNA]</scope>
    <source>
        <strain evidence="5 6">DSM 11501</strain>
    </source>
</reference>
<keyword evidence="5" id="KW-0808">Transferase</keyword>
<dbReference type="EMBL" id="LWMT01000265">
    <property type="protein sequence ID" value="KZX10715.1"/>
    <property type="molecule type" value="Genomic_DNA"/>
</dbReference>
<dbReference type="NCBIfam" id="TIGR03576">
    <property type="entry name" value="pyridox_MJ0158"/>
    <property type="match status" value="1"/>
</dbReference>
<dbReference type="PANTHER" id="PTHR32328:SF0">
    <property type="entry name" value="L-SERYL-TRNA(SEC) SELENIUM TRANSFERASE"/>
    <property type="match status" value="1"/>
</dbReference>